<keyword evidence="2" id="KW-1133">Transmembrane helix</keyword>
<evidence type="ECO:0000256" key="1">
    <source>
        <dbReference type="SAM" id="MobiDB-lite"/>
    </source>
</evidence>
<sequence>MAVPCCCTRFPLGRLAIVHVFLLHVMFSIMPCHVSASSERAFAWDFTNTSLRTSGLLTECQEIELSISPLPVPTPGASNNNSDDPSALGVPPYSLFVFEPGGTSSRTWIDPAAHSPHWVVNYQPGSQLVLGMVDSEGRPGGVLDRVFTVSQGDPTCMGSGTVTDRLSGRSRPSGIASGPNISSDLTVQLGEPWDISVSQGSPPYSILLAALGAPGPLLLPVPRPDNVLRYINQGSQNTRVLATVIDSTGTLGLTTPLVHFVGGPDANSAGVPQASTAYTASNPGSAKQRMRVPSVTGSTDSATTQTSSGHSGLSRTDIIIIAVVVPVVGIMFLCGLGRLGCVLRRHRKERFDAEPHPFPTYIPRPPNPPELPRLTVSPIVFDISQRNNSFVVESPQSNSRITPYLPSHERRPTSPISIASSPDRSPIRAPSRQRRRHQRPQSPPHRSQSAPRQPEQAFTYPVDKRPRQQRSSPALGAAAAHPQSAYLRHQRHMDGHRTHQQRPQQPQNPPQTYSQAPLRQLHPSRSMGDMHLQMGGGFRSFSSLREGRIPQPQWQYHHGHRYRYPVYEYANEPDEPEPIYFQHQDGGGAHPGLYEVPPPYPDDPGQYPDDIHDRPSS</sequence>
<dbReference type="OrthoDB" id="2527908at2759"/>
<keyword evidence="4" id="KW-1185">Reference proteome</keyword>
<protein>
    <submittedName>
        <fullName evidence="3">Uncharacterized protein</fullName>
    </submittedName>
</protein>
<feature type="region of interest" description="Disordered" evidence="1">
    <location>
        <begin position="391"/>
        <end position="516"/>
    </location>
</feature>
<dbReference type="AlphaFoldDB" id="A0A5M3MFZ2"/>
<dbReference type="Proteomes" id="UP000053558">
    <property type="component" value="Unassembled WGS sequence"/>
</dbReference>
<comment type="caution">
    <text evidence="3">The sequence shown here is derived from an EMBL/GenBank/DDBJ whole genome shotgun (WGS) entry which is preliminary data.</text>
</comment>
<name>A0A5M3MFZ2_CONPW</name>
<feature type="transmembrane region" description="Helical" evidence="2">
    <location>
        <begin position="318"/>
        <end position="341"/>
    </location>
</feature>
<reference evidence="4" key="1">
    <citation type="journal article" date="2012" name="Science">
        <title>The Paleozoic origin of enzymatic lignin decomposition reconstructed from 31 fungal genomes.</title>
        <authorList>
            <person name="Floudas D."/>
            <person name="Binder M."/>
            <person name="Riley R."/>
            <person name="Barry K."/>
            <person name="Blanchette R.A."/>
            <person name="Henrissat B."/>
            <person name="Martinez A.T."/>
            <person name="Otillar R."/>
            <person name="Spatafora J.W."/>
            <person name="Yadav J.S."/>
            <person name="Aerts A."/>
            <person name="Benoit I."/>
            <person name="Boyd A."/>
            <person name="Carlson A."/>
            <person name="Copeland A."/>
            <person name="Coutinho P.M."/>
            <person name="de Vries R.P."/>
            <person name="Ferreira P."/>
            <person name="Findley K."/>
            <person name="Foster B."/>
            <person name="Gaskell J."/>
            <person name="Glotzer D."/>
            <person name="Gorecki P."/>
            <person name="Heitman J."/>
            <person name="Hesse C."/>
            <person name="Hori C."/>
            <person name="Igarashi K."/>
            <person name="Jurgens J.A."/>
            <person name="Kallen N."/>
            <person name="Kersten P."/>
            <person name="Kohler A."/>
            <person name="Kuees U."/>
            <person name="Kumar T.K.A."/>
            <person name="Kuo A."/>
            <person name="LaButti K."/>
            <person name="Larrondo L.F."/>
            <person name="Lindquist E."/>
            <person name="Ling A."/>
            <person name="Lombard V."/>
            <person name="Lucas S."/>
            <person name="Lundell T."/>
            <person name="Martin R."/>
            <person name="McLaughlin D.J."/>
            <person name="Morgenstern I."/>
            <person name="Morin E."/>
            <person name="Murat C."/>
            <person name="Nagy L.G."/>
            <person name="Nolan M."/>
            <person name="Ohm R.A."/>
            <person name="Patyshakuliyeva A."/>
            <person name="Rokas A."/>
            <person name="Ruiz-Duenas F.J."/>
            <person name="Sabat G."/>
            <person name="Salamov A."/>
            <person name="Samejima M."/>
            <person name="Schmutz J."/>
            <person name="Slot J.C."/>
            <person name="St John F."/>
            <person name="Stenlid J."/>
            <person name="Sun H."/>
            <person name="Sun S."/>
            <person name="Syed K."/>
            <person name="Tsang A."/>
            <person name="Wiebenga A."/>
            <person name="Young D."/>
            <person name="Pisabarro A."/>
            <person name="Eastwood D.C."/>
            <person name="Martin F."/>
            <person name="Cullen D."/>
            <person name="Grigoriev I.V."/>
            <person name="Hibbett D.S."/>
        </authorList>
    </citation>
    <scope>NUCLEOTIDE SEQUENCE [LARGE SCALE GENOMIC DNA]</scope>
    <source>
        <strain evidence="4">RWD-64-598 SS2</strain>
    </source>
</reference>
<evidence type="ECO:0000313" key="3">
    <source>
        <dbReference type="EMBL" id="EIW77840.1"/>
    </source>
</evidence>
<dbReference type="GeneID" id="19209391"/>
<organism evidence="3 4">
    <name type="scientific">Coniophora puteana (strain RWD-64-598)</name>
    <name type="common">Brown rot fungus</name>
    <dbReference type="NCBI Taxonomy" id="741705"/>
    <lineage>
        <taxon>Eukaryota</taxon>
        <taxon>Fungi</taxon>
        <taxon>Dikarya</taxon>
        <taxon>Basidiomycota</taxon>
        <taxon>Agaricomycotina</taxon>
        <taxon>Agaricomycetes</taxon>
        <taxon>Agaricomycetidae</taxon>
        <taxon>Boletales</taxon>
        <taxon>Coniophorineae</taxon>
        <taxon>Coniophoraceae</taxon>
        <taxon>Coniophora</taxon>
    </lineage>
</organism>
<feature type="compositionally biased region" description="Polar residues" evidence="1">
    <location>
        <begin position="391"/>
        <end position="401"/>
    </location>
</feature>
<evidence type="ECO:0000313" key="4">
    <source>
        <dbReference type="Proteomes" id="UP000053558"/>
    </source>
</evidence>
<feature type="compositionally biased region" description="Low complexity" evidence="1">
    <location>
        <begin position="444"/>
        <end position="454"/>
    </location>
</feature>
<feature type="region of interest" description="Disordered" evidence="1">
    <location>
        <begin position="575"/>
        <end position="617"/>
    </location>
</feature>
<feature type="compositionally biased region" description="Polar residues" evidence="1">
    <location>
        <begin position="414"/>
        <end position="423"/>
    </location>
</feature>
<keyword evidence="2" id="KW-0812">Transmembrane</keyword>
<proteinExistence type="predicted"/>
<feature type="transmembrane region" description="Helical" evidence="2">
    <location>
        <begin position="12"/>
        <end position="30"/>
    </location>
</feature>
<dbReference type="KEGG" id="cput:CONPUDRAFT_75623"/>
<evidence type="ECO:0000256" key="2">
    <source>
        <dbReference type="SAM" id="Phobius"/>
    </source>
</evidence>
<keyword evidence="2" id="KW-0472">Membrane</keyword>
<gene>
    <name evidence="3" type="ORF">CONPUDRAFT_75623</name>
</gene>
<feature type="compositionally biased region" description="Polar residues" evidence="1">
    <location>
        <begin position="295"/>
        <end position="311"/>
    </location>
</feature>
<feature type="region of interest" description="Disordered" evidence="1">
    <location>
        <begin position="272"/>
        <end position="311"/>
    </location>
</feature>
<dbReference type="RefSeq" id="XP_007771892.1">
    <property type="nucleotide sequence ID" value="XM_007773702.1"/>
</dbReference>
<feature type="compositionally biased region" description="Polar residues" evidence="1">
    <location>
        <begin position="273"/>
        <end position="285"/>
    </location>
</feature>
<accession>A0A5M3MFZ2</accession>
<dbReference type="OMA" id="YLPSHER"/>
<dbReference type="EMBL" id="JH711583">
    <property type="protein sequence ID" value="EIW77840.1"/>
    <property type="molecule type" value="Genomic_DNA"/>
</dbReference>